<evidence type="ECO:0000256" key="3">
    <source>
        <dbReference type="ARBA" id="ARBA00022827"/>
    </source>
</evidence>
<proteinExistence type="inferred from homology"/>
<dbReference type="InterPro" id="IPR036318">
    <property type="entry name" value="FAD-bd_PCMH-like_sf"/>
</dbReference>
<dbReference type="AlphaFoldDB" id="A0A074MU29"/>
<dbReference type="OrthoDB" id="9811557at2"/>
<dbReference type="GO" id="GO:1903457">
    <property type="term" value="P:lactate catabolic process"/>
    <property type="evidence" value="ECO:0007669"/>
    <property type="project" value="TreeGrafter"/>
</dbReference>
<dbReference type="EMBL" id="JMIX01000003">
    <property type="protein sequence ID" value="KEO98526.1"/>
    <property type="molecule type" value="Genomic_DNA"/>
</dbReference>
<keyword evidence="3" id="KW-0274">FAD</keyword>
<dbReference type="InterPro" id="IPR016169">
    <property type="entry name" value="FAD-bd_PCMH_sub2"/>
</dbReference>
<comment type="caution">
    <text evidence="5">The sequence shown here is derived from an EMBL/GenBank/DDBJ whole genome shotgun (WGS) entry which is preliminary data.</text>
</comment>
<evidence type="ECO:0000259" key="4">
    <source>
        <dbReference type="PROSITE" id="PS51387"/>
    </source>
</evidence>
<dbReference type="Pfam" id="PF01565">
    <property type="entry name" value="FAD_binding_4"/>
    <property type="match status" value="1"/>
</dbReference>
<dbReference type="Gene3D" id="3.30.465.10">
    <property type="match status" value="1"/>
</dbReference>
<dbReference type="GO" id="GO:0008720">
    <property type="term" value="F:D-lactate dehydrogenase (NAD+) activity"/>
    <property type="evidence" value="ECO:0007669"/>
    <property type="project" value="TreeGrafter"/>
</dbReference>
<evidence type="ECO:0000256" key="2">
    <source>
        <dbReference type="ARBA" id="ARBA00022630"/>
    </source>
</evidence>
<dbReference type="SUPFAM" id="SSF56176">
    <property type="entry name" value="FAD-binding/transporter-associated domain-like"/>
    <property type="match status" value="1"/>
</dbReference>
<protein>
    <recommendedName>
        <fullName evidence="4">FAD-binding PCMH-type domain-containing protein</fullName>
    </recommendedName>
</protein>
<sequence length="532" mass="56707">MNISAPAPHSEDAPGARALVAGLEALLGTKAVETGEEERRFAVQDLFFEGAMPIAVVSPGSAEQVSELVRWCAKEGVAIAPRGGGMSYTDAFQPRVARSVVLDFSHLARIRSIDPEDGNVTVEAGCTWAALDEALAKVGMRARFWGPMSGGTATIGGSLSQGSVTFGSGEAGASANAVKSFEIVTGTGEVLRTGSDGSAGTGPFNRNFGPDLTGIFANDAGALGIKTAATLEIEPRPERVDGVSFAVDSFEVMADLLREVRLRRLASEIIAMDAEVARQNAGPPDLREDLKALLRIGRSAGSVPAALSRMARIAAAGRRFLDRALYTVHFVVEGRDGPEIRSRLAAIRALAGKAREIVNTVPLATRAAPFPELPVTHPDGRRLLPIHGVIADSRIGAFHRDYVALKHEHAGRMEAAGVTLAEFFAGVAGAGTLYEPVFYWPDSAMLYHRRRTPAYLDGVARDYPENPVGRALVREMVGQIVLLMRAHGATHFQIGRLYPYAETREGEAGRLLRDLKQRLDPHGILNPGALGL</sequence>
<accession>A0A074MU29</accession>
<gene>
    <name evidence="5" type="ORF">EH32_05275</name>
</gene>
<dbReference type="GO" id="GO:0004458">
    <property type="term" value="F:D-lactate dehydrogenase (cytochrome) activity"/>
    <property type="evidence" value="ECO:0007669"/>
    <property type="project" value="TreeGrafter"/>
</dbReference>
<dbReference type="SUPFAM" id="SSF55103">
    <property type="entry name" value="FAD-linked oxidases, C-terminal domain"/>
    <property type="match status" value="1"/>
</dbReference>
<comment type="similarity">
    <text evidence="1">Belongs to the FAD-binding oxidoreductase/transferase type 4 family.</text>
</comment>
<dbReference type="RefSeq" id="WP_034900737.1">
    <property type="nucleotide sequence ID" value="NZ_CP017057.1"/>
</dbReference>
<dbReference type="PATRIC" id="fig|39960.10.peg.2096"/>
<keyword evidence="2" id="KW-0285">Flavoprotein</keyword>
<evidence type="ECO:0000256" key="1">
    <source>
        <dbReference type="ARBA" id="ARBA00008000"/>
    </source>
</evidence>
<dbReference type="KEGG" id="elq:Ga0102493_113004"/>
<dbReference type="InterPro" id="IPR016166">
    <property type="entry name" value="FAD-bd_PCMH"/>
</dbReference>
<name>A0A074MU29_9SPHN</name>
<reference evidence="5 6" key="1">
    <citation type="submission" date="2014-04" db="EMBL/GenBank/DDBJ databases">
        <title>A comprehensive comparison of genomes of Erythrobacter spp. Strains.</title>
        <authorList>
            <person name="Zheng Q."/>
        </authorList>
    </citation>
    <scope>NUCLEOTIDE SEQUENCE [LARGE SCALE GENOMIC DNA]</scope>
    <source>
        <strain evidence="5 6">DSM 8509</strain>
    </source>
</reference>
<evidence type="ECO:0000313" key="5">
    <source>
        <dbReference type="EMBL" id="KEO98526.1"/>
    </source>
</evidence>
<keyword evidence="6" id="KW-1185">Reference proteome</keyword>
<feature type="domain" description="FAD-binding PCMH-type" evidence="4">
    <location>
        <begin position="49"/>
        <end position="236"/>
    </location>
</feature>
<organism evidence="5 6">
    <name type="scientific">Erythrobacter litoralis</name>
    <dbReference type="NCBI Taxonomy" id="39960"/>
    <lineage>
        <taxon>Bacteria</taxon>
        <taxon>Pseudomonadati</taxon>
        <taxon>Pseudomonadota</taxon>
        <taxon>Alphaproteobacteria</taxon>
        <taxon>Sphingomonadales</taxon>
        <taxon>Erythrobacteraceae</taxon>
        <taxon>Erythrobacter/Porphyrobacter group</taxon>
        <taxon>Erythrobacter</taxon>
    </lineage>
</organism>
<dbReference type="PROSITE" id="PS51387">
    <property type="entry name" value="FAD_PCMH"/>
    <property type="match status" value="1"/>
</dbReference>
<dbReference type="PANTHER" id="PTHR11748:SF111">
    <property type="entry name" value="D-LACTATE DEHYDROGENASE, MITOCHONDRIAL-RELATED"/>
    <property type="match status" value="1"/>
</dbReference>
<dbReference type="InterPro" id="IPR006094">
    <property type="entry name" value="Oxid_FAD_bind_N"/>
</dbReference>
<dbReference type="Proteomes" id="UP000027866">
    <property type="component" value="Unassembled WGS sequence"/>
</dbReference>
<dbReference type="InterPro" id="IPR016164">
    <property type="entry name" value="FAD-linked_Oxase-like_C"/>
</dbReference>
<dbReference type="PANTHER" id="PTHR11748">
    <property type="entry name" value="D-LACTATE DEHYDROGENASE"/>
    <property type="match status" value="1"/>
</dbReference>
<evidence type="ECO:0000313" key="6">
    <source>
        <dbReference type="Proteomes" id="UP000027866"/>
    </source>
</evidence>
<dbReference type="GO" id="GO:0071949">
    <property type="term" value="F:FAD binding"/>
    <property type="evidence" value="ECO:0007669"/>
    <property type="project" value="InterPro"/>
</dbReference>